<keyword evidence="9" id="KW-1185">Reference proteome</keyword>
<keyword evidence="5" id="KW-0539">Nucleus</keyword>
<dbReference type="EMBL" id="BKCP01004849">
    <property type="protein sequence ID" value="GER34071.1"/>
    <property type="molecule type" value="Genomic_DNA"/>
</dbReference>
<evidence type="ECO:0000256" key="4">
    <source>
        <dbReference type="ARBA" id="ARBA00023163"/>
    </source>
</evidence>
<dbReference type="GO" id="GO:0003677">
    <property type="term" value="F:DNA binding"/>
    <property type="evidence" value="ECO:0007669"/>
    <property type="project" value="UniProtKB-KW"/>
</dbReference>
<evidence type="ECO:0000256" key="6">
    <source>
        <dbReference type="SAM" id="MobiDB-lite"/>
    </source>
</evidence>
<keyword evidence="3" id="KW-0238">DNA-binding</keyword>
<comment type="subcellular location">
    <subcellularLocation>
        <location evidence="1">Nucleus</location>
    </subcellularLocation>
</comment>
<dbReference type="Pfam" id="PF12776">
    <property type="entry name" value="Myb_DNA-bind_3"/>
    <property type="match status" value="1"/>
</dbReference>
<evidence type="ECO:0000256" key="3">
    <source>
        <dbReference type="ARBA" id="ARBA00023125"/>
    </source>
</evidence>
<accession>A0A5A7PN72</accession>
<dbReference type="AlphaFoldDB" id="A0A5A7PN72"/>
<dbReference type="PANTHER" id="PTHR46250">
    <property type="entry name" value="MYB/SANT-LIKE DNA-BINDING DOMAIN PROTEIN-RELATED"/>
    <property type="match status" value="1"/>
</dbReference>
<evidence type="ECO:0000256" key="2">
    <source>
        <dbReference type="ARBA" id="ARBA00023015"/>
    </source>
</evidence>
<proteinExistence type="predicted"/>
<evidence type="ECO:0000256" key="5">
    <source>
        <dbReference type="ARBA" id="ARBA00023242"/>
    </source>
</evidence>
<feature type="compositionally biased region" description="Polar residues" evidence="6">
    <location>
        <begin position="164"/>
        <end position="174"/>
    </location>
</feature>
<feature type="compositionally biased region" description="Polar residues" evidence="6">
    <location>
        <begin position="1"/>
        <end position="18"/>
    </location>
</feature>
<feature type="region of interest" description="Disordered" evidence="6">
    <location>
        <begin position="1"/>
        <end position="21"/>
    </location>
</feature>
<keyword evidence="2" id="KW-0805">Transcription regulation</keyword>
<evidence type="ECO:0000313" key="8">
    <source>
        <dbReference type="EMBL" id="GER34071.1"/>
    </source>
</evidence>
<feature type="region of interest" description="Disordered" evidence="6">
    <location>
        <begin position="161"/>
        <end position="214"/>
    </location>
</feature>
<sequence>MEYSCTQDNTTRPSSSQAKTRRVWTRAEEGALIDALKDMVTEGWRADNGFRQGYNFEIERRLKAKFPGCDIRADPHISSKIHVWRKTYVSVALIKSNSGFGWSEITKSFSCDDKVWTAWLKVDPHAKSLRNKSFPYINEWAEIFGKDRATGENAQGFEDAANDVPQQDMQNTPDSENEEVPSYQNQNDGNPGLAIGDTSGTASESVGGEGGLGFEHDEEQKRNAVFDSLSNMHFLSVEEKMVVTMRLCKNPQELSMFFSLTSDMKAVMVKMMREGRMDNMDIDANGPHFFKPVTFTTLHTLGNTPPLPWCGATTYMPNPDHRGSFIRDDIENGEQLPYIEDITLCYFLVFRPRSIFDFDVWLLQPNGCERQPQYTFTIEIKPTHVERARLFWRDYIEGMYSNYNSAILKFGDYSYDVEIIHGHGKKLIQNGRARQFFDDNNIVVGDVCTFFLLPSDEGLKFKVKL</sequence>
<evidence type="ECO:0000256" key="1">
    <source>
        <dbReference type="ARBA" id="ARBA00004123"/>
    </source>
</evidence>
<dbReference type="InterPro" id="IPR015300">
    <property type="entry name" value="DNA-bd_pseudobarrel_sf"/>
</dbReference>
<reference evidence="9" key="1">
    <citation type="journal article" date="2019" name="Curr. Biol.">
        <title>Genome Sequence of Striga asiatica Provides Insight into the Evolution of Plant Parasitism.</title>
        <authorList>
            <person name="Yoshida S."/>
            <person name="Kim S."/>
            <person name="Wafula E.K."/>
            <person name="Tanskanen J."/>
            <person name="Kim Y.M."/>
            <person name="Honaas L."/>
            <person name="Yang Z."/>
            <person name="Spallek T."/>
            <person name="Conn C.E."/>
            <person name="Ichihashi Y."/>
            <person name="Cheong K."/>
            <person name="Cui S."/>
            <person name="Der J.P."/>
            <person name="Gundlach H."/>
            <person name="Jiao Y."/>
            <person name="Hori C."/>
            <person name="Ishida J.K."/>
            <person name="Kasahara H."/>
            <person name="Kiba T."/>
            <person name="Kim M.S."/>
            <person name="Koo N."/>
            <person name="Laohavisit A."/>
            <person name="Lee Y.H."/>
            <person name="Lumba S."/>
            <person name="McCourt P."/>
            <person name="Mortimer J.C."/>
            <person name="Mutuku J.M."/>
            <person name="Nomura T."/>
            <person name="Sasaki-Sekimoto Y."/>
            <person name="Seto Y."/>
            <person name="Wang Y."/>
            <person name="Wakatake T."/>
            <person name="Sakakibara H."/>
            <person name="Demura T."/>
            <person name="Yamaguchi S."/>
            <person name="Yoneyama K."/>
            <person name="Manabe R.I."/>
            <person name="Nelson D.C."/>
            <person name="Schulman A.H."/>
            <person name="Timko M.P."/>
            <person name="dePamphilis C.W."/>
            <person name="Choi D."/>
            <person name="Shirasu K."/>
        </authorList>
    </citation>
    <scope>NUCLEOTIDE SEQUENCE [LARGE SCALE GENOMIC DNA]</scope>
    <source>
        <strain evidence="9">cv. UVA1</strain>
    </source>
</reference>
<comment type="caution">
    <text evidence="8">The sequence shown here is derived from an EMBL/GenBank/DDBJ whole genome shotgun (WGS) entry which is preliminary data.</text>
</comment>
<gene>
    <name evidence="8" type="ORF">STAS_10249</name>
</gene>
<evidence type="ECO:0000313" key="9">
    <source>
        <dbReference type="Proteomes" id="UP000325081"/>
    </source>
</evidence>
<feature type="domain" description="Myb/SANT-like" evidence="7">
    <location>
        <begin position="24"/>
        <end position="118"/>
    </location>
</feature>
<dbReference type="OrthoDB" id="910499at2759"/>
<evidence type="ECO:0000259" key="7">
    <source>
        <dbReference type="Pfam" id="PF12776"/>
    </source>
</evidence>
<organism evidence="8 9">
    <name type="scientific">Striga asiatica</name>
    <name type="common">Asiatic witchweed</name>
    <name type="synonym">Buchnera asiatica</name>
    <dbReference type="NCBI Taxonomy" id="4170"/>
    <lineage>
        <taxon>Eukaryota</taxon>
        <taxon>Viridiplantae</taxon>
        <taxon>Streptophyta</taxon>
        <taxon>Embryophyta</taxon>
        <taxon>Tracheophyta</taxon>
        <taxon>Spermatophyta</taxon>
        <taxon>Magnoliopsida</taxon>
        <taxon>eudicotyledons</taxon>
        <taxon>Gunneridae</taxon>
        <taxon>Pentapetalae</taxon>
        <taxon>asterids</taxon>
        <taxon>lamiids</taxon>
        <taxon>Lamiales</taxon>
        <taxon>Orobanchaceae</taxon>
        <taxon>Buchnereae</taxon>
        <taxon>Striga</taxon>
    </lineage>
</organism>
<dbReference type="PANTHER" id="PTHR46250:SF18">
    <property type="entry name" value="MYB_SANT-LIKE DOMAIN-CONTAINING PROTEIN"/>
    <property type="match status" value="1"/>
</dbReference>
<keyword evidence="4" id="KW-0804">Transcription</keyword>
<dbReference type="Gene3D" id="2.40.330.10">
    <property type="entry name" value="DNA-binding pseudobarrel domain"/>
    <property type="match status" value="1"/>
</dbReference>
<protein>
    <submittedName>
        <fullName evidence="8">Iron-regulated surface determinant protein H</fullName>
    </submittedName>
</protein>
<dbReference type="GO" id="GO:0005634">
    <property type="term" value="C:nucleus"/>
    <property type="evidence" value="ECO:0007669"/>
    <property type="project" value="UniProtKB-SubCell"/>
</dbReference>
<dbReference type="Proteomes" id="UP000325081">
    <property type="component" value="Unassembled WGS sequence"/>
</dbReference>
<name>A0A5A7PN72_STRAF</name>
<dbReference type="InterPro" id="IPR024752">
    <property type="entry name" value="Myb/SANT-like_dom"/>
</dbReference>